<protein>
    <submittedName>
        <fullName evidence="2">Uncharacterized protein</fullName>
    </submittedName>
</protein>
<keyword evidence="3" id="KW-1185">Reference proteome</keyword>
<dbReference type="EMBL" id="BAAAPN010000002">
    <property type="protein sequence ID" value="GAA1743667.1"/>
    <property type="molecule type" value="Genomic_DNA"/>
</dbReference>
<proteinExistence type="predicted"/>
<organism evidence="2 3">
    <name type="scientific">Nostocoides vanveenii</name>
    <dbReference type="NCBI Taxonomy" id="330835"/>
    <lineage>
        <taxon>Bacteria</taxon>
        <taxon>Bacillati</taxon>
        <taxon>Actinomycetota</taxon>
        <taxon>Actinomycetes</taxon>
        <taxon>Micrococcales</taxon>
        <taxon>Intrasporangiaceae</taxon>
        <taxon>Nostocoides</taxon>
    </lineage>
</organism>
<evidence type="ECO:0000313" key="2">
    <source>
        <dbReference type="EMBL" id="GAA1743667.1"/>
    </source>
</evidence>
<name>A0ABN2JYF9_9MICO</name>
<reference evidence="2 3" key="1">
    <citation type="journal article" date="2019" name="Int. J. Syst. Evol. Microbiol.">
        <title>The Global Catalogue of Microorganisms (GCM) 10K type strain sequencing project: providing services to taxonomists for standard genome sequencing and annotation.</title>
        <authorList>
            <consortium name="The Broad Institute Genomics Platform"/>
            <consortium name="The Broad Institute Genome Sequencing Center for Infectious Disease"/>
            <person name="Wu L."/>
            <person name="Ma J."/>
        </authorList>
    </citation>
    <scope>NUCLEOTIDE SEQUENCE [LARGE SCALE GENOMIC DNA]</scope>
    <source>
        <strain evidence="2 3">JCM 15591</strain>
    </source>
</reference>
<sequence length="76" mass="8378">MRRAYREPDIDRVVRVLCVRRRIEGPPRPAATRRLARPFTLVGLAVALCVLVLSGVVGFGTSPQTAFLFIGMAPSR</sequence>
<evidence type="ECO:0000256" key="1">
    <source>
        <dbReference type="SAM" id="Phobius"/>
    </source>
</evidence>
<dbReference type="Proteomes" id="UP001501475">
    <property type="component" value="Unassembled WGS sequence"/>
</dbReference>
<accession>A0ABN2JYF9</accession>
<gene>
    <name evidence="2" type="ORF">GCM10009810_00530</name>
</gene>
<comment type="caution">
    <text evidence="2">The sequence shown here is derived from an EMBL/GenBank/DDBJ whole genome shotgun (WGS) entry which is preliminary data.</text>
</comment>
<keyword evidence="1" id="KW-1133">Transmembrane helix</keyword>
<evidence type="ECO:0000313" key="3">
    <source>
        <dbReference type="Proteomes" id="UP001501475"/>
    </source>
</evidence>
<keyword evidence="1" id="KW-0812">Transmembrane</keyword>
<feature type="transmembrane region" description="Helical" evidence="1">
    <location>
        <begin position="38"/>
        <end position="59"/>
    </location>
</feature>
<keyword evidence="1" id="KW-0472">Membrane</keyword>